<reference evidence="2 3" key="1">
    <citation type="submission" date="2019-09" db="EMBL/GenBank/DDBJ databases">
        <title>The hologenome of the rock-dwelling lichen Lasallia pustulata.</title>
        <authorList>
            <person name="Greshake Tzovaras B."/>
            <person name="Segers F."/>
            <person name="Bicker A."/>
            <person name="Dal Grande F."/>
            <person name="Otte J."/>
            <person name="Hankeln T."/>
            <person name="Schmitt I."/>
            <person name="Ebersberger I."/>
        </authorList>
    </citation>
    <scope>NUCLEOTIDE SEQUENCE [LARGE SCALE GENOMIC DNA]</scope>
    <source>
        <strain evidence="2">A1-1</strain>
    </source>
</reference>
<dbReference type="PANTHER" id="PTHR48081">
    <property type="entry name" value="AB HYDROLASE SUPERFAMILY PROTEIN C4A8.06C"/>
    <property type="match status" value="1"/>
</dbReference>
<gene>
    <name evidence="2" type="ORF">FRX48_08842</name>
</gene>
<evidence type="ECO:0000313" key="3">
    <source>
        <dbReference type="Proteomes" id="UP000324767"/>
    </source>
</evidence>
<evidence type="ECO:0000313" key="2">
    <source>
        <dbReference type="EMBL" id="KAA6407294.1"/>
    </source>
</evidence>
<sequence>MDALSLIPAVEVPDILLPTYRLFVPPVLHSTSLPPIHPTSHIYGYYKAQELDVYMPPSGTEPAGGGDLPPICIFVYGGGYTSGARQMNLPPQVLQHLKATNADIGPDDRALEGLYHRNIGAFIASRGFVAVIPGYRLVSMEEREAKAYERGKEEALFPSGGEDILLALRWAVRNLDDVADVEEIYAVGHSAGANHLCTMLLSPGLLRADDDLARRVKKVVCLSGTYDYVDGRPERKVAWSRYFGSFEAVDRNCPLGLVRSPIARSSKSLPQMLCLHCPRDPPEVVEPQARFWDAWTKRGGGGEMKQVSGKAHNHMSPVLGVGCGDEEVEAWLVDALEWCVEESEVESLRACVRRLGSFQKDGGVPPMALN</sequence>
<dbReference type="AlphaFoldDB" id="A0A5M8PEF5"/>
<evidence type="ECO:0008006" key="4">
    <source>
        <dbReference type="Google" id="ProtNLM"/>
    </source>
</evidence>
<dbReference type="PANTHER" id="PTHR48081:SF33">
    <property type="entry name" value="KYNURENINE FORMAMIDASE"/>
    <property type="match status" value="1"/>
</dbReference>
<dbReference type="InterPro" id="IPR050300">
    <property type="entry name" value="GDXG_lipolytic_enzyme"/>
</dbReference>
<comment type="caution">
    <text evidence="2">The sequence shown here is derived from an EMBL/GenBank/DDBJ whole genome shotgun (WGS) entry which is preliminary data.</text>
</comment>
<proteinExistence type="predicted"/>
<organism evidence="2 3">
    <name type="scientific">Lasallia pustulata</name>
    <dbReference type="NCBI Taxonomy" id="136370"/>
    <lineage>
        <taxon>Eukaryota</taxon>
        <taxon>Fungi</taxon>
        <taxon>Dikarya</taxon>
        <taxon>Ascomycota</taxon>
        <taxon>Pezizomycotina</taxon>
        <taxon>Lecanoromycetes</taxon>
        <taxon>OSLEUM clade</taxon>
        <taxon>Umbilicariomycetidae</taxon>
        <taxon>Umbilicariales</taxon>
        <taxon>Umbilicariaceae</taxon>
        <taxon>Lasallia</taxon>
    </lineage>
</organism>
<keyword evidence="1" id="KW-0378">Hydrolase</keyword>
<dbReference type="OrthoDB" id="433474at2759"/>
<name>A0A5M8PEF5_9LECA</name>
<dbReference type="EMBL" id="VXIT01000018">
    <property type="protein sequence ID" value="KAA6407294.1"/>
    <property type="molecule type" value="Genomic_DNA"/>
</dbReference>
<dbReference type="GO" id="GO:0016787">
    <property type="term" value="F:hydrolase activity"/>
    <property type="evidence" value="ECO:0007669"/>
    <property type="project" value="UniProtKB-KW"/>
</dbReference>
<accession>A0A5M8PEF5</accession>
<evidence type="ECO:0000256" key="1">
    <source>
        <dbReference type="ARBA" id="ARBA00022801"/>
    </source>
</evidence>
<dbReference type="Gene3D" id="3.40.50.1820">
    <property type="entry name" value="alpha/beta hydrolase"/>
    <property type="match status" value="1"/>
</dbReference>
<dbReference type="SUPFAM" id="SSF53474">
    <property type="entry name" value="alpha/beta-Hydrolases"/>
    <property type="match status" value="1"/>
</dbReference>
<dbReference type="Proteomes" id="UP000324767">
    <property type="component" value="Unassembled WGS sequence"/>
</dbReference>
<dbReference type="InterPro" id="IPR029058">
    <property type="entry name" value="AB_hydrolase_fold"/>
</dbReference>
<protein>
    <recommendedName>
        <fullName evidence="4">Alpha/Beta hydrolase fold</fullName>
    </recommendedName>
</protein>